<keyword evidence="3" id="KW-0813">Transport</keyword>
<keyword evidence="6 15" id="KW-0812">Transmembrane</keyword>
<comment type="subcellular location">
    <subcellularLocation>
        <location evidence="1">Cell outer membrane</location>
        <topology evidence="1">Multi-pass membrane protein</topology>
    </subcellularLocation>
</comment>
<evidence type="ECO:0000256" key="6">
    <source>
        <dbReference type="ARBA" id="ARBA00022692"/>
    </source>
</evidence>
<dbReference type="AlphaFoldDB" id="A0A2S1LP17"/>
<evidence type="ECO:0000256" key="4">
    <source>
        <dbReference type="ARBA" id="ARBA00022452"/>
    </source>
</evidence>
<keyword evidence="4" id="KW-1134">Transmembrane beta strand</keyword>
<organism evidence="19 20">
    <name type="scientific">Flavobacterium kingsejongi</name>
    <dbReference type="NCBI Taxonomy" id="1678728"/>
    <lineage>
        <taxon>Bacteria</taxon>
        <taxon>Pseudomonadati</taxon>
        <taxon>Bacteroidota</taxon>
        <taxon>Flavobacteriia</taxon>
        <taxon>Flavobacteriales</taxon>
        <taxon>Flavobacteriaceae</taxon>
        <taxon>Flavobacterium</taxon>
    </lineage>
</organism>
<dbReference type="Gene3D" id="3.30.1950.10">
    <property type="entry name" value="wza like domain"/>
    <property type="match status" value="1"/>
</dbReference>
<evidence type="ECO:0000256" key="8">
    <source>
        <dbReference type="ARBA" id="ARBA00023047"/>
    </source>
</evidence>
<evidence type="ECO:0000256" key="15">
    <source>
        <dbReference type="SAM" id="Phobius"/>
    </source>
</evidence>
<evidence type="ECO:0000313" key="19">
    <source>
        <dbReference type="EMBL" id="AWG25376.1"/>
    </source>
</evidence>
<keyword evidence="14" id="KW-0449">Lipoprotein</keyword>
<evidence type="ECO:0000259" key="17">
    <source>
        <dbReference type="Pfam" id="PF02563"/>
    </source>
</evidence>
<dbReference type="InterPro" id="IPR003715">
    <property type="entry name" value="Poly_export_N"/>
</dbReference>
<dbReference type="PANTHER" id="PTHR33619:SF3">
    <property type="entry name" value="POLYSACCHARIDE EXPORT PROTEIN GFCE-RELATED"/>
    <property type="match status" value="1"/>
</dbReference>
<gene>
    <name evidence="19" type="ORF">FK004_09060</name>
</gene>
<evidence type="ECO:0000256" key="7">
    <source>
        <dbReference type="ARBA" id="ARBA00022729"/>
    </source>
</evidence>
<evidence type="ECO:0000256" key="3">
    <source>
        <dbReference type="ARBA" id="ARBA00022448"/>
    </source>
</evidence>
<feature type="domain" description="Polysaccharide export protein N-terminal" evidence="17">
    <location>
        <begin position="46"/>
        <end position="137"/>
    </location>
</feature>
<dbReference type="InterPro" id="IPR049712">
    <property type="entry name" value="Poly_export"/>
</dbReference>
<dbReference type="GO" id="GO:0046930">
    <property type="term" value="C:pore complex"/>
    <property type="evidence" value="ECO:0007669"/>
    <property type="project" value="UniProtKB-KW"/>
</dbReference>
<keyword evidence="5 19" id="KW-0762">Sugar transport</keyword>
<evidence type="ECO:0000313" key="20">
    <source>
        <dbReference type="Proteomes" id="UP000244677"/>
    </source>
</evidence>
<comment type="similarity">
    <text evidence="2">Belongs to the BexD/CtrA/VexA family.</text>
</comment>
<dbReference type="GO" id="GO:0009279">
    <property type="term" value="C:cell outer membrane"/>
    <property type="evidence" value="ECO:0007669"/>
    <property type="project" value="UniProtKB-SubCell"/>
</dbReference>
<dbReference type="PANTHER" id="PTHR33619">
    <property type="entry name" value="POLYSACCHARIDE EXPORT PROTEIN GFCE-RELATED"/>
    <property type="match status" value="1"/>
</dbReference>
<dbReference type="Gene3D" id="3.10.560.10">
    <property type="entry name" value="Outer membrane lipoprotein wza domain like"/>
    <property type="match status" value="1"/>
</dbReference>
<keyword evidence="9" id="KW-0406">Ion transport</keyword>
<dbReference type="KEGG" id="fki:FK004_09060"/>
<evidence type="ECO:0000256" key="14">
    <source>
        <dbReference type="ARBA" id="ARBA00023288"/>
    </source>
</evidence>
<dbReference type="OrthoDB" id="662756at2"/>
<dbReference type="Pfam" id="PF02563">
    <property type="entry name" value="Poly_export"/>
    <property type="match status" value="1"/>
</dbReference>
<accession>A0A2S1LP17</accession>
<evidence type="ECO:0000256" key="10">
    <source>
        <dbReference type="ARBA" id="ARBA00023114"/>
    </source>
</evidence>
<keyword evidence="15" id="KW-1133">Transmembrane helix</keyword>
<reference evidence="19 20" key="1">
    <citation type="submission" date="2017-04" db="EMBL/GenBank/DDBJ databases">
        <title>Complete genome sequence of Flavobacterium kingsejong AJ004.</title>
        <authorList>
            <person name="Lee P.C."/>
        </authorList>
    </citation>
    <scope>NUCLEOTIDE SEQUENCE [LARGE SCALE GENOMIC DNA]</scope>
    <source>
        <strain evidence="19 20">AJ004</strain>
    </source>
</reference>
<keyword evidence="11 15" id="KW-0472">Membrane</keyword>
<protein>
    <submittedName>
        <fullName evidence="19">Sugar transporter</fullName>
    </submittedName>
</protein>
<feature type="signal peptide" evidence="16">
    <location>
        <begin position="1"/>
        <end position="26"/>
    </location>
</feature>
<dbReference type="Proteomes" id="UP000244677">
    <property type="component" value="Chromosome"/>
</dbReference>
<feature type="transmembrane region" description="Helical" evidence="15">
    <location>
        <begin position="239"/>
        <end position="257"/>
    </location>
</feature>
<evidence type="ECO:0000256" key="11">
    <source>
        <dbReference type="ARBA" id="ARBA00023136"/>
    </source>
</evidence>
<evidence type="ECO:0000256" key="16">
    <source>
        <dbReference type="SAM" id="SignalP"/>
    </source>
</evidence>
<feature type="domain" description="SLBB" evidence="18">
    <location>
        <begin position="144"/>
        <end position="223"/>
    </location>
</feature>
<dbReference type="Pfam" id="PF22461">
    <property type="entry name" value="SLBB_2"/>
    <property type="match status" value="1"/>
</dbReference>
<evidence type="ECO:0000259" key="18">
    <source>
        <dbReference type="Pfam" id="PF22461"/>
    </source>
</evidence>
<name>A0A2S1LP17_9FLAO</name>
<evidence type="ECO:0000256" key="5">
    <source>
        <dbReference type="ARBA" id="ARBA00022597"/>
    </source>
</evidence>
<proteinExistence type="inferred from homology"/>
<evidence type="ECO:0000256" key="2">
    <source>
        <dbReference type="ARBA" id="ARBA00009450"/>
    </source>
</evidence>
<evidence type="ECO:0000256" key="13">
    <source>
        <dbReference type="ARBA" id="ARBA00023237"/>
    </source>
</evidence>
<keyword evidence="20" id="KW-1185">Reference proteome</keyword>
<keyword evidence="12" id="KW-0564">Palmitate</keyword>
<dbReference type="EMBL" id="CP020919">
    <property type="protein sequence ID" value="AWG25376.1"/>
    <property type="molecule type" value="Genomic_DNA"/>
</dbReference>
<sequence length="258" mass="29127">MNLKRIKFFFQLFLFVLILNSCTSKKNVVYYQDIDKLAPNDSNTFEQKIQPDDLLMIVVMGENPEVVAPFNLPNFTLQSVTEMENVQPRINTYLVDIKGKIQFPVLGEIELGGLTITEAIKKMNTILSGYIVKPSVNFRRLNFKVTVSGEVTQPKTHTITTDRVTLIEALSMSGDLTIYGRRDNILVIREENGKKMHARIDMTKSDFINSPFYYLSQNDVVYVEPNKTRVNSAGVGPNTSIIISAISLLVTVIALTIR</sequence>
<evidence type="ECO:0000256" key="12">
    <source>
        <dbReference type="ARBA" id="ARBA00023139"/>
    </source>
</evidence>
<evidence type="ECO:0000256" key="1">
    <source>
        <dbReference type="ARBA" id="ARBA00004571"/>
    </source>
</evidence>
<dbReference type="InterPro" id="IPR054765">
    <property type="entry name" value="SLBB_dom"/>
</dbReference>
<evidence type="ECO:0000256" key="9">
    <source>
        <dbReference type="ARBA" id="ARBA00023065"/>
    </source>
</evidence>
<keyword evidence="8" id="KW-0625">Polysaccharide transport</keyword>
<feature type="chain" id="PRO_5015695065" evidence="16">
    <location>
        <begin position="27"/>
        <end position="258"/>
    </location>
</feature>
<dbReference type="GO" id="GO:0006811">
    <property type="term" value="P:monoatomic ion transport"/>
    <property type="evidence" value="ECO:0007669"/>
    <property type="project" value="UniProtKB-KW"/>
</dbReference>
<dbReference type="RefSeq" id="WP_108736974.1">
    <property type="nucleotide sequence ID" value="NZ_CP020919.1"/>
</dbReference>
<dbReference type="GO" id="GO:0015288">
    <property type="term" value="F:porin activity"/>
    <property type="evidence" value="ECO:0007669"/>
    <property type="project" value="UniProtKB-KW"/>
</dbReference>
<keyword evidence="10" id="KW-0626">Porin</keyword>
<keyword evidence="13" id="KW-0998">Cell outer membrane</keyword>
<keyword evidence="7 16" id="KW-0732">Signal</keyword>
<dbReference type="GO" id="GO:0015159">
    <property type="term" value="F:polysaccharide transmembrane transporter activity"/>
    <property type="evidence" value="ECO:0007669"/>
    <property type="project" value="InterPro"/>
</dbReference>